<feature type="transmembrane region" description="Helical" evidence="1">
    <location>
        <begin position="6"/>
        <end position="32"/>
    </location>
</feature>
<protein>
    <recommendedName>
        <fullName evidence="2">CNNM transmembrane domain-containing protein</fullName>
    </recommendedName>
</protein>
<reference evidence="3" key="1">
    <citation type="submission" date="2018-05" db="EMBL/GenBank/DDBJ databases">
        <authorList>
            <person name="Lanie J.A."/>
            <person name="Ng W.-L."/>
            <person name="Kazmierczak K.M."/>
            <person name="Andrzejewski T.M."/>
            <person name="Davidsen T.M."/>
            <person name="Wayne K.J."/>
            <person name="Tettelin H."/>
            <person name="Glass J.I."/>
            <person name="Rusch D."/>
            <person name="Podicherti R."/>
            <person name="Tsui H.-C.T."/>
            <person name="Winkler M.E."/>
        </authorList>
    </citation>
    <scope>NUCLEOTIDE SEQUENCE</scope>
</reference>
<gene>
    <name evidence="3" type="ORF">METZ01_LOCUS471126</name>
</gene>
<sequence>MDGELVFSIVGVLVLLVLSAIFSGSETALTAVSRARMHQLERRGLRRAGKVNQMIDRPERLIGAILLGNNLF</sequence>
<keyword evidence="1" id="KW-0472">Membrane</keyword>
<keyword evidence="1" id="KW-0812">Transmembrane</keyword>
<dbReference type="InterPro" id="IPR002550">
    <property type="entry name" value="CNNM"/>
</dbReference>
<proteinExistence type="predicted"/>
<dbReference type="EMBL" id="UINC01199714">
    <property type="protein sequence ID" value="SVE18272.1"/>
    <property type="molecule type" value="Genomic_DNA"/>
</dbReference>
<feature type="domain" description="CNNM transmembrane" evidence="2">
    <location>
        <begin position="1"/>
        <end position="72"/>
    </location>
</feature>
<evidence type="ECO:0000313" key="3">
    <source>
        <dbReference type="EMBL" id="SVE18272.1"/>
    </source>
</evidence>
<evidence type="ECO:0000259" key="2">
    <source>
        <dbReference type="PROSITE" id="PS51846"/>
    </source>
</evidence>
<dbReference type="AlphaFoldDB" id="A0A383BE98"/>
<accession>A0A383BE98</accession>
<keyword evidence="1" id="KW-1133">Transmembrane helix</keyword>
<dbReference type="PROSITE" id="PS51846">
    <property type="entry name" value="CNNM"/>
    <property type="match status" value="1"/>
</dbReference>
<dbReference type="Pfam" id="PF01595">
    <property type="entry name" value="CNNM"/>
    <property type="match status" value="1"/>
</dbReference>
<evidence type="ECO:0000256" key="1">
    <source>
        <dbReference type="SAM" id="Phobius"/>
    </source>
</evidence>
<name>A0A383BE98_9ZZZZ</name>
<organism evidence="3">
    <name type="scientific">marine metagenome</name>
    <dbReference type="NCBI Taxonomy" id="408172"/>
    <lineage>
        <taxon>unclassified sequences</taxon>
        <taxon>metagenomes</taxon>
        <taxon>ecological metagenomes</taxon>
    </lineage>
</organism>
<feature type="non-terminal residue" evidence="3">
    <location>
        <position position="72"/>
    </location>
</feature>